<dbReference type="Pfam" id="PF00440">
    <property type="entry name" value="TetR_N"/>
    <property type="match status" value="1"/>
</dbReference>
<feature type="domain" description="HTH tetR-type" evidence="6">
    <location>
        <begin position="12"/>
        <end position="72"/>
    </location>
</feature>
<gene>
    <name evidence="7" type="ORF">DF286_10270</name>
</gene>
<dbReference type="InterPro" id="IPR036271">
    <property type="entry name" value="Tet_transcr_reg_TetR-rel_C_sf"/>
</dbReference>
<keyword evidence="3 5" id="KW-0238">DNA-binding</keyword>
<dbReference type="SUPFAM" id="SSF46689">
    <property type="entry name" value="Homeodomain-like"/>
    <property type="match status" value="1"/>
</dbReference>
<sequence length="203" mass="21744">MARAAAKRESADFRRQSLIEAAADCLADKGVAGTSVRTICARAGVSPGLLRHYFEGIGDLIAATYRDVTERVSRSLAAAEGEAGPEPRQRLIAFVTASFRPPIADPKLLATWLAFWSLVNTRPAIAAIHGETYRGYREGLERLLAGCGLDPAEVRPAAIALTALVDGLWLELSLDPSTFTPAEASAIAVRWVDNWLGPLQTAC</sequence>
<accession>A0A2U2J4G4</accession>
<dbReference type="Pfam" id="PF13977">
    <property type="entry name" value="TetR_C_6"/>
    <property type="match status" value="1"/>
</dbReference>
<dbReference type="GO" id="GO:0000976">
    <property type="term" value="F:transcription cis-regulatory region binding"/>
    <property type="evidence" value="ECO:0007669"/>
    <property type="project" value="TreeGrafter"/>
</dbReference>
<dbReference type="PANTHER" id="PTHR30055:SF228">
    <property type="entry name" value="TRANSCRIPTIONAL REGULATOR-RELATED"/>
    <property type="match status" value="1"/>
</dbReference>
<name>A0A2U2J4G4_9SPHN</name>
<keyword evidence="2" id="KW-0805">Transcription regulation</keyword>
<dbReference type="Proteomes" id="UP000245916">
    <property type="component" value="Unassembled WGS sequence"/>
</dbReference>
<evidence type="ECO:0000256" key="3">
    <source>
        <dbReference type="ARBA" id="ARBA00023125"/>
    </source>
</evidence>
<dbReference type="EMBL" id="QFFF01000001">
    <property type="protein sequence ID" value="PWG03207.1"/>
    <property type="molecule type" value="Genomic_DNA"/>
</dbReference>
<evidence type="ECO:0000259" key="6">
    <source>
        <dbReference type="PROSITE" id="PS50977"/>
    </source>
</evidence>
<evidence type="ECO:0000256" key="1">
    <source>
        <dbReference type="ARBA" id="ARBA00022491"/>
    </source>
</evidence>
<dbReference type="InterPro" id="IPR009057">
    <property type="entry name" value="Homeodomain-like_sf"/>
</dbReference>
<keyword evidence="8" id="KW-1185">Reference proteome</keyword>
<evidence type="ECO:0000256" key="2">
    <source>
        <dbReference type="ARBA" id="ARBA00023015"/>
    </source>
</evidence>
<feature type="DNA-binding region" description="H-T-H motif" evidence="5">
    <location>
        <begin position="35"/>
        <end position="54"/>
    </location>
</feature>
<proteinExistence type="predicted"/>
<evidence type="ECO:0000256" key="4">
    <source>
        <dbReference type="ARBA" id="ARBA00023163"/>
    </source>
</evidence>
<dbReference type="GO" id="GO:0003700">
    <property type="term" value="F:DNA-binding transcription factor activity"/>
    <property type="evidence" value="ECO:0007669"/>
    <property type="project" value="TreeGrafter"/>
</dbReference>
<dbReference type="InterPro" id="IPR050109">
    <property type="entry name" value="HTH-type_TetR-like_transc_reg"/>
</dbReference>
<dbReference type="Gene3D" id="1.10.357.10">
    <property type="entry name" value="Tetracycline Repressor, domain 2"/>
    <property type="match status" value="1"/>
</dbReference>
<dbReference type="SUPFAM" id="SSF48498">
    <property type="entry name" value="Tetracyclin repressor-like, C-terminal domain"/>
    <property type="match status" value="1"/>
</dbReference>
<organism evidence="7 8">
    <name type="scientific">Allosphingosinicella humi</name>
    <dbReference type="NCBI Taxonomy" id="2068657"/>
    <lineage>
        <taxon>Bacteria</taxon>
        <taxon>Pseudomonadati</taxon>
        <taxon>Pseudomonadota</taxon>
        <taxon>Alphaproteobacteria</taxon>
        <taxon>Sphingomonadales</taxon>
        <taxon>Sphingomonadaceae</taxon>
        <taxon>Allosphingosinicella</taxon>
    </lineage>
</organism>
<dbReference type="PANTHER" id="PTHR30055">
    <property type="entry name" value="HTH-TYPE TRANSCRIPTIONAL REGULATOR RUTR"/>
    <property type="match status" value="1"/>
</dbReference>
<dbReference type="AlphaFoldDB" id="A0A2U2J4G4"/>
<keyword evidence="4" id="KW-0804">Transcription</keyword>
<dbReference type="InterPro" id="IPR039538">
    <property type="entry name" value="BetI_C"/>
</dbReference>
<dbReference type="OrthoDB" id="9809265at2"/>
<dbReference type="RefSeq" id="WP_109271346.1">
    <property type="nucleotide sequence ID" value="NZ_QFFF01000001.1"/>
</dbReference>
<evidence type="ECO:0000256" key="5">
    <source>
        <dbReference type="PROSITE-ProRule" id="PRU00335"/>
    </source>
</evidence>
<dbReference type="InterPro" id="IPR001647">
    <property type="entry name" value="HTH_TetR"/>
</dbReference>
<evidence type="ECO:0000313" key="7">
    <source>
        <dbReference type="EMBL" id="PWG03207.1"/>
    </source>
</evidence>
<keyword evidence="1" id="KW-0678">Repressor</keyword>
<dbReference type="PROSITE" id="PS50977">
    <property type="entry name" value="HTH_TETR_2"/>
    <property type="match status" value="1"/>
</dbReference>
<protein>
    <submittedName>
        <fullName evidence="7">TetR family transcriptional regulator</fullName>
    </submittedName>
</protein>
<reference evidence="7 8" key="1">
    <citation type="submission" date="2018-05" db="EMBL/GenBank/DDBJ databases">
        <title>Genome of Sphingosinicella humi QZX222.</title>
        <authorList>
            <person name="Qiao Z."/>
            <person name="Wang G."/>
        </authorList>
    </citation>
    <scope>NUCLEOTIDE SEQUENCE [LARGE SCALE GENOMIC DNA]</scope>
    <source>
        <strain evidence="7 8">QZX222</strain>
    </source>
</reference>
<comment type="caution">
    <text evidence="7">The sequence shown here is derived from an EMBL/GenBank/DDBJ whole genome shotgun (WGS) entry which is preliminary data.</text>
</comment>
<evidence type="ECO:0000313" key="8">
    <source>
        <dbReference type="Proteomes" id="UP000245916"/>
    </source>
</evidence>